<dbReference type="Pfam" id="PF02620">
    <property type="entry name" value="YceD"/>
    <property type="match status" value="1"/>
</dbReference>
<keyword evidence="3" id="KW-1185">Reference proteome</keyword>
<dbReference type="EMBL" id="BJXW01000008">
    <property type="protein sequence ID" value="GEN30330.1"/>
    <property type="molecule type" value="Genomic_DNA"/>
</dbReference>
<evidence type="ECO:0000313" key="3">
    <source>
        <dbReference type="Proteomes" id="UP000321491"/>
    </source>
</evidence>
<dbReference type="RefSeq" id="WP_146935498.1">
    <property type="nucleotide sequence ID" value="NZ_BJXW01000008.1"/>
</dbReference>
<dbReference type="AlphaFoldDB" id="A0A511UUQ9"/>
<feature type="compositionally biased region" description="Low complexity" evidence="1">
    <location>
        <begin position="148"/>
        <end position="159"/>
    </location>
</feature>
<sequence length="179" mass="20582">MKFSLAQINKNTAHNRSFHFKEDMDVSDLKTLNDDIRDIQTAYVTGDCIVRGKQIIFTLRIQGEMILPCARTLVDVPYAFDINAVEVFSTSEYLTEAEEEEEIHPVQGEVLDLAPYIKENILLDIPFRVISDEVDKENNVPQEGHGWQVVSESELSQQQTIDPRMKKLQSLLEKDKKEK</sequence>
<feature type="region of interest" description="Disordered" evidence="1">
    <location>
        <begin position="141"/>
        <end position="161"/>
    </location>
</feature>
<reference evidence="2 3" key="1">
    <citation type="submission" date="2019-07" db="EMBL/GenBank/DDBJ databases">
        <title>Whole genome shotgun sequence of Cerasibacillus quisquiliarum NBRC 102429.</title>
        <authorList>
            <person name="Hosoyama A."/>
            <person name="Uohara A."/>
            <person name="Ohji S."/>
            <person name="Ichikawa N."/>
        </authorList>
    </citation>
    <scope>NUCLEOTIDE SEQUENCE [LARGE SCALE GENOMIC DNA]</scope>
    <source>
        <strain evidence="2 3">NBRC 102429</strain>
    </source>
</reference>
<comment type="caution">
    <text evidence="2">The sequence shown here is derived from an EMBL/GenBank/DDBJ whole genome shotgun (WGS) entry which is preliminary data.</text>
</comment>
<protein>
    <recommendedName>
        <fullName evidence="4">DNA-binding protein</fullName>
    </recommendedName>
</protein>
<proteinExistence type="predicted"/>
<evidence type="ECO:0000256" key="1">
    <source>
        <dbReference type="SAM" id="MobiDB-lite"/>
    </source>
</evidence>
<evidence type="ECO:0008006" key="4">
    <source>
        <dbReference type="Google" id="ProtNLM"/>
    </source>
</evidence>
<dbReference type="InterPro" id="IPR003772">
    <property type="entry name" value="YceD"/>
</dbReference>
<gene>
    <name evidence="2" type="primary">ylbN</name>
    <name evidence="2" type="ORF">CQU01_05680</name>
</gene>
<accession>A0A511UUQ9</accession>
<organism evidence="2 3">
    <name type="scientific">Cerasibacillus quisquiliarum</name>
    <dbReference type="NCBI Taxonomy" id="227865"/>
    <lineage>
        <taxon>Bacteria</taxon>
        <taxon>Bacillati</taxon>
        <taxon>Bacillota</taxon>
        <taxon>Bacilli</taxon>
        <taxon>Bacillales</taxon>
        <taxon>Bacillaceae</taxon>
        <taxon>Cerasibacillus</taxon>
    </lineage>
</organism>
<dbReference type="Proteomes" id="UP000321491">
    <property type="component" value="Unassembled WGS sequence"/>
</dbReference>
<dbReference type="OrthoDB" id="9790372at2"/>
<name>A0A511UUQ9_9BACI</name>
<evidence type="ECO:0000313" key="2">
    <source>
        <dbReference type="EMBL" id="GEN30330.1"/>
    </source>
</evidence>